<accession>A0A2U8QUF4</accession>
<evidence type="ECO:0000256" key="1">
    <source>
        <dbReference type="SAM" id="Phobius"/>
    </source>
</evidence>
<dbReference type="KEGG" id="fse:DI487_06170"/>
<dbReference type="EMBL" id="CP029463">
    <property type="protein sequence ID" value="AWM13484.1"/>
    <property type="molecule type" value="Genomic_DNA"/>
</dbReference>
<sequence>MQQILVYITVAFALIFLIRKFFWRKKTKKSNSCGEDCNCH</sequence>
<protein>
    <submittedName>
        <fullName evidence="2">FeoB-associated Cys-rich membrane protein</fullName>
    </submittedName>
</protein>
<proteinExistence type="predicted"/>
<dbReference type="Proteomes" id="UP000245429">
    <property type="component" value="Chromosome"/>
</dbReference>
<organism evidence="2 3">
    <name type="scientific">Flavobacterium sediminis</name>
    <dbReference type="NCBI Taxonomy" id="2201181"/>
    <lineage>
        <taxon>Bacteria</taxon>
        <taxon>Pseudomonadati</taxon>
        <taxon>Bacteroidota</taxon>
        <taxon>Flavobacteriia</taxon>
        <taxon>Flavobacteriales</taxon>
        <taxon>Flavobacteriaceae</taxon>
        <taxon>Flavobacterium</taxon>
    </lineage>
</organism>
<dbReference type="AlphaFoldDB" id="A0A2U8QUF4"/>
<keyword evidence="3" id="KW-1185">Reference proteome</keyword>
<gene>
    <name evidence="2" type="ORF">DI487_06170</name>
</gene>
<name>A0A2U8QUF4_9FLAO</name>
<keyword evidence="1" id="KW-0812">Transmembrane</keyword>
<keyword evidence="1" id="KW-1133">Transmembrane helix</keyword>
<evidence type="ECO:0000313" key="3">
    <source>
        <dbReference type="Proteomes" id="UP000245429"/>
    </source>
</evidence>
<feature type="transmembrane region" description="Helical" evidence="1">
    <location>
        <begin position="6"/>
        <end position="22"/>
    </location>
</feature>
<keyword evidence="1" id="KW-0472">Membrane</keyword>
<evidence type="ECO:0000313" key="2">
    <source>
        <dbReference type="EMBL" id="AWM13484.1"/>
    </source>
</evidence>
<dbReference type="RefSeq" id="WP_109568852.1">
    <property type="nucleotide sequence ID" value="NZ_CP029463.1"/>
</dbReference>
<dbReference type="Pfam" id="PF12669">
    <property type="entry name" value="FeoB_associated"/>
    <property type="match status" value="1"/>
</dbReference>
<dbReference type="OrthoDB" id="828068at2"/>
<reference evidence="2 3" key="1">
    <citation type="submission" date="2018-05" db="EMBL/GenBank/DDBJ databases">
        <title>Flavobacterium sp. MEBiC07310.</title>
        <authorList>
            <person name="Baek K."/>
        </authorList>
    </citation>
    <scope>NUCLEOTIDE SEQUENCE [LARGE SCALE GENOMIC DNA]</scope>
    <source>
        <strain evidence="2 3">MEBiC07310</strain>
    </source>
</reference>